<dbReference type="Proteomes" id="UP000184447">
    <property type="component" value="Unassembled WGS sequence"/>
</dbReference>
<sequence length="264" mass="30524">MLSNEFEISYAPKDENRISNLEKEIDKEDLNSISDIEESSVSFKTIYIYESEENIEVKVFIINSTKQNVNFDYLPLIIVNKDKEVVVSEYLKLVEVGEIPTMNIRPYSIFFSKNSLVHYKTIDEDCTLQIQSDKIAAKVSNKTFLDYIDEKISLYDRRIIEKYIENMAPVMNDSFKVNPYKSSIDEEGNKYSLLILSNGTEKDVQLTDMNLIYKNKNDEIQASKKIESLPLIKGNSTAVIKVIIEKEDVIEENFDPEECKLTFA</sequence>
<dbReference type="STRING" id="1121316.SAMN02745207_00597"/>
<name>A0A1M5RLU7_9CLOT</name>
<reference evidence="1 2" key="1">
    <citation type="submission" date="2016-11" db="EMBL/GenBank/DDBJ databases">
        <authorList>
            <person name="Jaros S."/>
            <person name="Januszkiewicz K."/>
            <person name="Wedrychowicz H."/>
        </authorList>
    </citation>
    <scope>NUCLEOTIDE SEQUENCE [LARGE SCALE GENOMIC DNA]</scope>
    <source>
        <strain evidence="1 2">DSM 8605</strain>
    </source>
</reference>
<dbReference type="OrthoDB" id="1907642at2"/>
<dbReference type="RefSeq" id="WP_073336859.1">
    <property type="nucleotide sequence ID" value="NZ_FQXM01000003.1"/>
</dbReference>
<dbReference type="AlphaFoldDB" id="A0A1M5RLU7"/>
<accession>A0A1M5RLU7</accession>
<gene>
    <name evidence="1" type="ORF">SAMN02745207_00597</name>
</gene>
<dbReference type="InterPro" id="IPR030910">
    <property type="entry name" value="SLAP_dom"/>
</dbReference>
<organism evidence="1 2">
    <name type="scientific">Clostridium grantii DSM 8605</name>
    <dbReference type="NCBI Taxonomy" id="1121316"/>
    <lineage>
        <taxon>Bacteria</taxon>
        <taxon>Bacillati</taxon>
        <taxon>Bacillota</taxon>
        <taxon>Clostridia</taxon>
        <taxon>Eubacteriales</taxon>
        <taxon>Clostridiaceae</taxon>
        <taxon>Clostridium</taxon>
    </lineage>
</organism>
<evidence type="ECO:0000313" key="1">
    <source>
        <dbReference type="EMBL" id="SHH27096.1"/>
    </source>
</evidence>
<evidence type="ECO:0000313" key="2">
    <source>
        <dbReference type="Proteomes" id="UP000184447"/>
    </source>
</evidence>
<proteinExistence type="predicted"/>
<protein>
    <submittedName>
        <fullName evidence="1">SLAP domain-containing protein</fullName>
    </submittedName>
</protein>
<dbReference type="EMBL" id="FQXM01000003">
    <property type="protein sequence ID" value="SHH27096.1"/>
    <property type="molecule type" value="Genomic_DNA"/>
</dbReference>
<dbReference type="NCBIfam" id="TIGR04398">
    <property type="entry name" value="SLAP_DUP"/>
    <property type="match status" value="2"/>
</dbReference>
<keyword evidence="2" id="KW-1185">Reference proteome</keyword>